<dbReference type="Pfam" id="PF00990">
    <property type="entry name" value="GGDEF"/>
    <property type="match status" value="1"/>
</dbReference>
<dbReference type="InterPro" id="IPR052163">
    <property type="entry name" value="DGC-Regulatory_Protein"/>
</dbReference>
<dbReference type="InterPro" id="IPR035965">
    <property type="entry name" value="PAS-like_dom_sf"/>
</dbReference>
<dbReference type="InterPro" id="IPR029016">
    <property type="entry name" value="GAF-like_dom_sf"/>
</dbReference>
<dbReference type="Gene3D" id="3.30.450.20">
    <property type="entry name" value="PAS domain"/>
    <property type="match status" value="1"/>
</dbReference>
<sequence length="476" mass="54965">MEKLDICKNVLSNIPDGFIFYDTNNTIIDYNEAFMEIYGLDKKGIELRGSKASDLFKLIKVDKSIKTLVPFFPKKINGDAENAPKQLKTIISRKLNHKVKYIRRITTPIYNDDGKYSGRFCILTDITEVKENENKLKKQKEELLSTQERLRKFNDFIKKIQGEINEEDIYHDALIFLKQNVKANQILIKNIDFDSQRVNIVTSLKPVGDVFIESKEVTHNPSLCYIIRENKPFTVKDINEDYTCRYHIYPQKSGGYICVPISFNSRVQGLIHIFNLEKDYFTDEVVNFVVDVANTISSYIMALKVYKEAHFYATVDPLTEAFNRRFAESFLEKEIARAGRNKAIFSILMFDLDNFKDINDKYGHKIGDITLKMFVNFLKESLRSCDVISRFGGDEFMVILPDTDAGGAKSIIKKIKDELKNKKFILEDDAIINLSTSMGFATYLEDGKTIDDLYLKGDKRLYKMKKSIHSKLLAGR</sequence>
<dbReference type="SMART" id="SM00065">
    <property type="entry name" value="GAF"/>
    <property type="match status" value="1"/>
</dbReference>
<dbReference type="InterPro" id="IPR000014">
    <property type="entry name" value="PAS"/>
</dbReference>
<dbReference type="SUPFAM" id="SSF55781">
    <property type="entry name" value="GAF domain-like"/>
    <property type="match status" value="1"/>
</dbReference>
<dbReference type="Proteomes" id="UP000320813">
    <property type="component" value="Unassembled WGS sequence"/>
</dbReference>
<gene>
    <name evidence="3" type="ORF">EVJ47_05865</name>
</gene>
<dbReference type="EMBL" id="SGBD01000002">
    <property type="protein sequence ID" value="RZD14688.1"/>
    <property type="molecule type" value="Genomic_DNA"/>
</dbReference>
<protein>
    <submittedName>
        <fullName evidence="3">Diguanylate cyclase</fullName>
    </submittedName>
</protein>
<reference evidence="3 4" key="1">
    <citation type="submission" date="2019-01" db="EMBL/GenBank/DDBJ databases">
        <title>Insights into ecological role of a new deltaproteobacterial order Candidatus Sinidesulfobacterales (Sva0485) by metagenomics and metatranscriptomics.</title>
        <authorList>
            <person name="Tan S."/>
            <person name="Liu J."/>
            <person name="Fang Y."/>
            <person name="Hedlund B.P."/>
            <person name="Lian Z.H."/>
            <person name="Huang L.Y."/>
            <person name="Li J.T."/>
            <person name="Huang L.N."/>
            <person name="Li W.J."/>
            <person name="Jiang H.C."/>
            <person name="Dong H.L."/>
            <person name="Shu W.S."/>
        </authorList>
    </citation>
    <scope>NUCLEOTIDE SEQUENCE [LARGE SCALE GENOMIC DNA]</scope>
    <source>
        <strain evidence="3">AP3</strain>
    </source>
</reference>
<dbReference type="InterPro" id="IPR043128">
    <property type="entry name" value="Rev_trsase/Diguanyl_cyclase"/>
</dbReference>
<dbReference type="AlphaFoldDB" id="A0A519BBV4"/>
<dbReference type="SMART" id="SM00267">
    <property type="entry name" value="GGDEF"/>
    <property type="match status" value="1"/>
</dbReference>
<accession>A0A519BBV4</accession>
<dbReference type="Gene3D" id="3.30.70.270">
    <property type="match status" value="1"/>
</dbReference>
<organism evidence="3 4">
    <name type="scientific">Candidatus Acidulodesulfobacterium ferriphilum</name>
    <dbReference type="NCBI Taxonomy" id="2597223"/>
    <lineage>
        <taxon>Bacteria</taxon>
        <taxon>Deltaproteobacteria</taxon>
        <taxon>Candidatus Acidulodesulfobacterales</taxon>
        <taxon>Candidatus Acidulodesulfobacterium</taxon>
    </lineage>
</organism>
<dbReference type="NCBIfam" id="TIGR00229">
    <property type="entry name" value="sensory_box"/>
    <property type="match status" value="1"/>
</dbReference>
<dbReference type="CDD" id="cd00130">
    <property type="entry name" value="PAS"/>
    <property type="match status" value="1"/>
</dbReference>
<dbReference type="Gene3D" id="3.30.450.40">
    <property type="match status" value="1"/>
</dbReference>
<dbReference type="InterPro" id="IPR003018">
    <property type="entry name" value="GAF"/>
</dbReference>
<dbReference type="CDD" id="cd01949">
    <property type="entry name" value="GGDEF"/>
    <property type="match status" value="1"/>
</dbReference>
<evidence type="ECO:0000313" key="4">
    <source>
        <dbReference type="Proteomes" id="UP000320813"/>
    </source>
</evidence>
<dbReference type="FunFam" id="3.30.70.270:FF:000001">
    <property type="entry name" value="Diguanylate cyclase domain protein"/>
    <property type="match status" value="1"/>
</dbReference>
<feature type="domain" description="GGDEF" evidence="2">
    <location>
        <begin position="343"/>
        <end position="476"/>
    </location>
</feature>
<dbReference type="NCBIfam" id="TIGR00254">
    <property type="entry name" value="GGDEF"/>
    <property type="match status" value="1"/>
</dbReference>
<evidence type="ECO:0000259" key="2">
    <source>
        <dbReference type="PROSITE" id="PS50887"/>
    </source>
</evidence>
<evidence type="ECO:0000259" key="1">
    <source>
        <dbReference type="PROSITE" id="PS50113"/>
    </source>
</evidence>
<feature type="domain" description="PAC" evidence="1">
    <location>
        <begin position="85"/>
        <end position="138"/>
    </location>
</feature>
<proteinExistence type="predicted"/>
<dbReference type="PROSITE" id="PS50113">
    <property type="entry name" value="PAC"/>
    <property type="match status" value="1"/>
</dbReference>
<dbReference type="SUPFAM" id="SSF55073">
    <property type="entry name" value="Nucleotide cyclase"/>
    <property type="match status" value="1"/>
</dbReference>
<dbReference type="InterPro" id="IPR000160">
    <property type="entry name" value="GGDEF_dom"/>
</dbReference>
<dbReference type="SUPFAM" id="SSF55785">
    <property type="entry name" value="PYP-like sensor domain (PAS domain)"/>
    <property type="match status" value="1"/>
</dbReference>
<name>A0A519BBV4_9DELT</name>
<evidence type="ECO:0000313" key="3">
    <source>
        <dbReference type="EMBL" id="RZD14688.1"/>
    </source>
</evidence>
<dbReference type="PROSITE" id="PS50887">
    <property type="entry name" value="GGDEF"/>
    <property type="match status" value="1"/>
</dbReference>
<dbReference type="InterPro" id="IPR000700">
    <property type="entry name" value="PAS-assoc_C"/>
</dbReference>
<dbReference type="InterPro" id="IPR029787">
    <property type="entry name" value="Nucleotide_cyclase"/>
</dbReference>
<dbReference type="PANTHER" id="PTHR46663:SF2">
    <property type="entry name" value="GGDEF DOMAIN-CONTAINING PROTEIN"/>
    <property type="match status" value="1"/>
</dbReference>
<dbReference type="Pfam" id="PF13426">
    <property type="entry name" value="PAS_9"/>
    <property type="match status" value="1"/>
</dbReference>
<dbReference type="PANTHER" id="PTHR46663">
    <property type="entry name" value="DIGUANYLATE CYCLASE DGCT-RELATED"/>
    <property type="match status" value="1"/>
</dbReference>
<comment type="caution">
    <text evidence="3">The sequence shown here is derived from an EMBL/GenBank/DDBJ whole genome shotgun (WGS) entry which is preliminary data.</text>
</comment>